<dbReference type="PROSITE" id="PS50893">
    <property type="entry name" value="ABC_TRANSPORTER_2"/>
    <property type="match status" value="1"/>
</dbReference>
<accession>A0ABP9HXP8</accession>
<dbReference type="Pfam" id="PF00005">
    <property type="entry name" value="ABC_tran"/>
    <property type="match status" value="1"/>
</dbReference>
<feature type="transmembrane region" description="Helical" evidence="10">
    <location>
        <begin position="437"/>
        <end position="455"/>
    </location>
</feature>
<evidence type="ECO:0000256" key="6">
    <source>
        <dbReference type="ARBA" id="ARBA00022840"/>
    </source>
</evidence>
<evidence type="ECO:0000256" key="2">
    <source>
        <dbReference type="ARBA" id="ARBA00022448"/>
    </source>
</evidence>
<keyword evidence="5" id="KW-0547">Nucleotide-binding</keyword>
<evidence type="ECO:0000256" key="4">
    <source>
        <dbReference type="ARBA" id="ARBA00022692"/>
    </source>
</evidence>
<name>A0ABP9HXP8_9ACTN</name>
<gene>
    <name evidence="12" type="ORF">GCM10023205_58820</name>
</gene>
<dbReference type="EMBL" id="BAABHS010000024">
    <property type="protein sequence ID" value="GAA4981744.1"/>
    <property type="molecule type" value="Genomic_DNA"/>
</dbReference>
<dbReference type="CDD" id="cd06581">
    <property type="entry name" value="TM_PBP1_LivM_like"/>
    <property type="match status" value="1"/>
</dbReference>
<feature type="domain" description="ABC transporter" evidence="11">
    <location>
        <begin position="683"/>
        <end position="930"/>
    </location>
</feature>
<dbReference type="Gene3D" id="3.40.50.300">
    <property type="entry name" value="P-loop containing nucleotide triphosphate hydrolases"/>
    <property type="match status" value="1"/>
</dbReference>
<dbReference type="Pfam" id="PF12399">
    <property type="entry name" value="BCA_ABC_TP_C"/>
    <property type="match status" value="1"/>
</dbReference>
<evidence type="ECO:0000256" key="3">
    <source>
        <dbReference type="ARBA" id="ARBA00022475"/>
    </source>
</evidence>
<feature type="region of interest" description="Disordered" evidence="9">
    <location>
        <begin position="658"/>
        <end position="679"/>
    </location>
</feature>
<feature type="transmembrane region" description="Helical" evidence="10">
    <location>
        <begin position="57"/>
        <end position="79"/>
    </location>
</feature>
<dbReference type="Pfam" id="PF02653">
    <property type="entry name" value="BPD_transp_2"/>
    <property type="match status" value="2"/>
</dbReference>
<feature type="transmembrane region" description="Helical" evidence="10">
    <location>
        <begin position="483"/>
        <end position="502"/>
    </location>
</feature>
<feature type="transmembrane region" description="Helical" evidence="10">
    <location>
        <begin position="317"/>
        <end position="336"/>
    </location>
</feature>
<dbReference type="InterPro" id="IPR003593">
    <property type="entry name" value="AAA+_ATPase"/>
</dbReference>
<dbReference type="InterPro" id="IPR027417">
    <property type="entry name" value="P-loop_NTPase"/>
</dbReference>
<dbReference type="InterPro" id="IPR051120">
    <property type="entry name" value="ABC_AA/LPS_Transport"/>
</dbReference>
<dbReference type="InterPro" id="IPR032823">
    <property type="entry name" value="BCA_ABC_TP_C"/>
</dbReference>
<feature type="transmembrane region" description="Helical" evidence="10">
    <location>
        <begin position="373"/>
        <end position="395"/>
    </location>
</feature>
<keyword evidence="13" id="KW-1185">Reference proteome</keyword>
<evidence type="ECO:0000256" key="5">
    <source>
        <dbReference type="ARBA" id="ARBA00022741"/>
    </source>
</evidence>
<feature type="transmembrane region" description="Helical" evidence="10">
    <location>
        <begin position="533"/>
        <end position="557"/>
    </location>
</feature>
<feature type="compositionally biased region" description="Low complexity" evidence="9">
    <location>
        <begin position="658"/>
        <end position="667"/>
    </location>
</feature>
<evidence type="ECO:0000256" key="8">
    <source>
        <dbReference type="ARBA" id="ARBA00023136"/>
    </source>
</evidence>
<dbReference type="InterPro" id="IPR043428">
    <property type="entry name" value="LivM-like"/>
</dbReference>
<feature type="transmembrane region" description="Helical" evidence="10">
    <location>
        <begin position="342"/>
        <end position="361"/>
    </location>
</feature>
<comment type="subcellular location">
    <subcellularLocation>
        <location evidence="1">Cell membrane</location>
        <topology evidence="1">Multi-pass membrane protein</topology>
    </subcellularLocation>
</comment>
<dbReference type="CDD" id="cd06582">
    <property type="entry name" value="TM_PBP1_LivH_like"/>
    <property type="match status" value="1"/>
</dbReference>
<evidence type="ECO:0000259" key="11">
    <source>
        <dbReference type="PROSITE" id="PS50893"/>
    </source>
</evidence>
<dbReference type="SUPFAM" id="SSF52540">
    <property type="entry name" value="P-loop containing nucleoside triphosphate hydrolases"/>
    <property type="match status" value="1"/>
</dbReference>
<organism evidence="12 13">
    <name type="scientific">Yinghuangia aomiensis</name>
    <dbReference type="NCBI Taxonomy" id="676205"/>
    <lineage>
        <taxon>Bacteria</taxon>
        <taxon>Bacillati</taxon>
        <taxon>Actinomycetota</taxon>
        <taxon>Actinomycetes</taxon>
        <taxon>Kitasatosporales</taxon>
        <taxon>Streptomycetaceae</taxon>
        <taxon>Yinghuangia</taxon>
    </lineage>
</organism>
<evidence type="ECO:0000256" key="7">
    <source>
        <dbReference type="ARBA" id="ARBA00022989"/>
    </source>
</evidence>
<dbReference type="RefSeq" id="WP_345678756.1">
    <property type="nucleotide sequence ID" value="NZ_BAABHS010000024.1"/>
</dbReference>
<keyword evidence="4 10" id="KW-0812">Transmembrane</keyword>
<dbReference type="PANTHER" id="PTHR45772">
    <property type="entry name" value="CONSERVED COMPONENT OF ABC TRANSPORTER FOR NATURAL AMINO ACIDS-RELATED"/>
    <property type="match status" value="1"/>
</dbReference>
<feature type="transmembrane region" description="Helical" evidence="10">
    <location>
        <begin position="407"/>
        <end position="430"/>
    </location>
</feature>
<comment type="caution">
    <text evidence="12">The sequence shown here is derived from an EMBL/GenBank/DDBJ whole genome shotgun (WGS) entry which is preliminary data.</text>
</comment>
<evidence type="ECO:0000256" key="1">
    <source>
        <dbReference type="ARBA" id="ARBA00004651"/>
    </source>
</evidence>
<reference evidence="13" key="1">
    <citation type="journal article" date="2019" name="Int. J. Syst. Evol. Microbiol.">
        <title>The Global Catalogue of Microorganisms (GCM) 10K type strain sequencing project: providing services to taxonomists for standard genome sequencing and annotation.</title>
        <authorList>
            <consortium name="The Broad Institute Genomics Platform"/>
            <consortium name="The Broad Institute Genome Sequencing Center for Infectious Disease"/>
            <person name="Wu L."/>
            <person name="Ma J."/>
        </authorList>
    </citation>
    <scope>NUCLEOTIDE SEQUENCE [LARGE SCALE GENOMIC DNA]</scope>
    <source>
        <strain evidence="13">JCM 17986</strain>
    </source>
</reference>
<feature type="transmembrane region" description="Helical" evidence="10">
    <location>
        <begin position="91"/>
        <end position="111"/>
    </location>
</feature>
<keyword evidence="3" id="KW-1003">Cell membrane</keyword>
<evidence type="ECO:0000256" key="10">
    <source>
        <dbReference type="SAM" id="Phobius"/>
    </source>
</evidence>
<keyword evidence="7 10" id="KW-1133">Transmembrane helix</keyword>
<feature type="transmembrane region" description="Helical" evidence="10">
    <location>
        <begin position="265"/>
        <end position="284"/>
    </location>
</feature>
<feature type="transmembrane region" description="Helical" evidence="10">
    <location>
        <begin position="569"/>
        <end position="594"/>
    </location>
</feature>
<keyword evidence="8 10" id="KW-0472">Membrane</keyword>
<dbReference type="InterPro" id="IPR001851">
    <property type="entry name" value="ABC_transp_permease"/>
</dbReference>
<proteinExistence type="predicted"/>
<keyword evidence="2" id="KW-0813">Transport</keyword>
<feature type="transmembrane region" description="Helical" evidence="10">
    <location>
        <begin position="229"/>
        <end position="253"/>
    </location>
</feature>
<evidence type="ECO:0000256" key="9">
    <source>
        <dbReference type="SAM" id="MobiDB-lite"/>
    </source>
</evidence>
<feature type="transmembrane region" description="Helical" evidence="10">
    <location>
        <begin position="606"/>
        <end position="625"/>
    </location>
</feature>
<feature type="transmembrane region" description="Helical" evidence="10">
    <location>
        <begin position="32"/>
        <end position="51"/>
    </location>
</feature>
<feature type="transmembrane region" description="Helical" evidence="10">
    <location>
        <begin position="6"/>
        <end position="27"/>
    </location>
</feature>
<evidence type="ECO:0000313" key="12">
    <source>
        <dbReference type="EMBL" id="GAA4981744.1"/>
    </source>
</evidence>
<sequence>MNNQVLFDGLVNGLAIGLIAQGIVLVYRSTRVVNFAVGNLGVIAAALLPLVCLNYGWPVWIALPAALAVGTLTGTLVELSVIRRLFTAPRVTVLIATIGVSQAAVAVVTALPDVRNGLSAQYPVPVHGTWTVAGITVTGAQASVLVVVPLVAGALSMLLNHTTVGRAVTASADNMPLARTLGINPKLISTLVWTIAGLLSSLAMILVSGLSGGVTAVTDLGPGTMVRALAAAVVAGMVSFRWSMLAGVAIGVLQAYVRFEYVTRPGLVDLLLLGAVLAAVWAYARRDDRGRTETVAFGPRVRTVPEHLRRVWWVRHLGLLAALPVLAAAVLLPLVVTQSSRHLLYATVLAYAVCACSLTVLTGWAGQLSLGQMAFAGLGALTAALLTRGLTIGLGGDTRLIVDAMPFPAAVLAAAAGTALLAAVIGFAALRVDGMPLAISTFALGVAAVGFLYRMDIFGAGTGDSVAFPRGTLFGLDLSRERTYYYVLLAVLALVVALLSRLRRTGPGRRMIAVRDNPDAAAAATIRPTRTKIVAFALSGALAGLGGGLLAGAVQSVPVTERFFQVGDSLMLVAIVVIGGLGSVWGPVLGAVWVIGLPAFFPDNELVPLFASSLGLLVLLMYFPGGLVQIGYALRGAVLDLAERRLAAAEAGAPKAPAATRVPAAAPTERRTRPELPPGKPVVEVRDVAVRFGGNTAVDGVSMHVHADEIVGLIGTNGAGKSTLLGAIGGFVPASGTVELLGHDVSGWSPARRAALGLGRTFQAARLFPELTVRETVLVALEARGRSGLVATAAFLPGAVRAERRRRAEAADLIDLVGLGAYADQAVAGLSTGTRRIVELANLLALDARVLCLDEPTAGVAQRETEALGPLLLRLRRELGAAMVVIEHDMPFLMSFTDRLYCLEAGRVIAEGTPEQVRTHPAVIAGYLGTDAHAIDRSGVVRQPPGTA</sequence>
<keyword evidence="6" id="KW-0067">ATP-binding</keyword>
<evidence type="ECO:0000313" key="13">
    <source>
        <dbReference type="Proteomes" id="UP001500466"/>
    </source>
</evidence>
<feature type="transmembrane region" description="Helical" evidence="10">
    <location>
        <begin position="191"/>
        <end position="217"/>
    </location>
</feature>
<protein>
    <recommendedName>
        <fullName evidence="11">ABC transporter domain-containing protein</fullName>
    </recommendedName>
</protein>
<dbReference type="InterPro" id="IPR003439">
    <property type="entry name" value="ABC_transporter-like_ATP-bd"/>
</dbReference>
<dbReference type="SMART" id="SM00382">
    <property type="entry name" value="AAA"/>
    <property type="match status" value="1"/>
</dbReference>
<dbReference type="Proteomes" id="UP001500466">
    <property type="component" value="Unassembled WGS sequence"/>
</dbReference>